<dbReference type="Proteomes" id="UP000243217">
    <property type="component" value="Unassembled WGS sequence"/>
</dbReference>
<dbReference type="InterPro" id="IPR000195">
    <property type="entry name" value="Rab-GAP-TBC_dom"/>
</dbReference>
<evidence type="ECO:0000256" key="9">
    <source>
        <dbReference type="ARBA" id="ARBA00023212"/>
    </source>
</evidence>
<sequence>MVYEVRLKLSADEESVLWPRRPQVGASGLLGCMRNLPLRAYKATDEAMGSATFRCVAFSPSGDLFAAVDEKGRVFAFFPTRNRYSLVCHLGTAAIECAFSPEQRGELLITCEDCTVRCVNVQSKVLISTLRGHRHAPRCVSFQRPGKLALTASADAVILWDSTEWTRFRTLNAGPGVEAASFIGNGELVAVCFRDDSILMWELSTLALQYRFTLPNYEHPPGLKRFCVSESSRAIIASGVSPFIYVWEFESQTLIRIIELPSTVKRVFQHSFVPCTSNIISVLGDDGQLNFLNVTTKQPKVSLQISNRTKALTQYDIDSNGKYLAACTSDGCLLLYDLDIARETALKVQVRQNADIEQQYLSTRSSIPAPELMDSLFGHQTKPFAKEAAPLESQLEPSPPLIKPKTQSPPTISFTDRKNVQLQKKRLAQLLRSYQAYPERYRMLAWRYLLELPENMDAFTALLNKGPHPSFIRLEKQYPIHNQRLFRRLQRVLSAIAYWCPAFGEADYLPSLVFPFVKVCENNDLMAFEVTLTFLLHWGRDFLVRYPYPPLHLLRVLEKELERRDPQLYLHFVDHNIQSETYGWSLVRSVFSEVLSRSNWLCLWDHLVTAFEDPGRIWSAVLAFLQISRSIILNLSSTVALESFFHTQQSVDMRLLIEWLEQMTFPLPAPLSTDPALVPLAKGNYPVFRQYPHFVVDYQIEERNRIAREEAELAAKESLLFQLQKQTEALENAHRRWMEDKQHWLESEQSRRLEALEREKQRIVEMKILHAKTRERRLQQIIMMEKNAKEALETTSKLLQAEHDRYAVEMDFAKQKQADRATHLMDDEEIATIESAALQRIQKLSQDRVAEERLQKLRMDFFAQCRQQELADQMVFDRWKDEDHRAVETEQQKTQQQHEEAMKAQEDLLHSEWQQKLSMQAMERAQTIRSLARAREERKQSQPTDLKQSISSSIPSLEPNDDFAPIESYNSSAISTPAPRINAQHLENNSEHSPTQSMKDANMETMVPLTEDNVLPRTTTPPHFTAISTTFTANTPTPMATTPLATAPLPFSSPHQSPPISTKRTEITKSFAPLAAPSSSISSSSSVASSSEQQKLLLQRAMEEISSDEEDEMLPTIDPPPLKNHRLSVLEQELKKEFSDLGSDVDSLEQRPLSDLERDLDSITMSKMPHSVPKSAQVEKKSTMSAPVSRAPSPVESHASGFSETTKKLLHLQSKLSNLELKSKKSDEGILGVGDVADIVVKPSHLEPYERDQEHERLMARAKALLHQYHS</sequence>
<protein>
    <recommendedName>
        <fullName evidence="3">TBC1 domain family member 31</fullName>
    </recommendedName>
</protein>
<dbReference type="SMART" id="SM00320">
    <property type="entry name" value="WD40"/>
    <property type="match status" value="6"/>
</dbReference>
<keyword evidence="6" id="KW-0677">Repeat</keyword>
<dbReference type="InterPro" id="IPR001680">
    <property type="entry name" value="WD40_rpt"/>
</dbReference>
<dbReference type="STRING" id="74557.A0A1W0A9R1"/>
<keyword evidence="10" id="KW-0966">Cell projection</keyword>
<evidence type="ECO:0000256" key="11">
    <source>
        <dbReference type="ARBA" id="ARBA00034464"/>
    </source>
</evidence>
<dbReference type="SUPFAM" id="SSF50978">
    <property type="entry name" value="WD40 repeat-like"/>
    <property type="match status" value="1"/>
</dbReference>
<dbReference type="GO" id="GO:0034451">
    <property type="term" value="C:centriolar satellite"/>
    <property type="evidence" value="ECO:0007669"/>
    <property type="project" value="UniProtKB-SubCell"/>
</dbReference>
<evidence type="ECO:0000313" key="15">
    <source>
        <dbReference type="EMBL" id="OQS06911.1"/>
    </source>
</evidence>
<feature type="region of interest" description="Disordered" evidence="13">
    <location>
        <begin position="932"/>
        <end position="974"/>
    </location>
</feature>
<dbReference type="GO" id="GO:0060271">
    <property type="term" value="P:cilium assembly"/>
    <property type="evidence" value="ECO:0007669"/>
    <property type="project" value="TreeGrafter"/>
</dbReference>
<feature type="region of interest" description="Disordered" evidence="13">
    <location>
        <begin position="883"/>
        <end position="903"/>
    </location>
</feature>
<evidence type="ECO:0000256" key="3">
    <source>
        <dbReference type="ARBA" id="ARBA00014199"/>
    </source>
</evidence>
<keyword evidence="7" id="KW-0970">Cilium biogenesis/degradation</keyword>
<dbReference type="Gene3D" id="1.10.472.80">
    <property type="entry name" value="Ypt/Rab-GAP domain of gyp1p, domain 3"/>
    <property type="match status" value="1"/>
</dbReference>
<evidence type="ECO:0000256" key="6">
    <source>
        <dbReference type="ARBA" id="ARBA00022737"/>
    </source>
</evidence>
<dbReference type="Gene3D" id="2.130.10.10">
    <property type="entry name" value="YVTN repeat-like/Quinoprotein amine dehydrogenase"/>
    <property type="match status" value="1"/>
</dbReference>
<dbReference type="GO" id="GO:0036064">
    <property type="term" value="C:ciliary basal body"/>
    <property type="evidence" value="ECO:0007669"/>
    <property type="project" value="TreeGrafter"/>
</dbReference>
<evidence type="ECO:0000256" key="5">
    <source>
        <dbReference type="ARBA" id="ARBA00022574"/>
    </source>
</evidence>
<comment type="caution">
    <text evidence="15">The sequence shown here is derived from an EMBL/GenBank/DDBJ whole genome shotgun (WGS) entry which is preliminary data.</text>
</comment>
<accession>A0A1W0A9R1</accession>
<comment type="subcellular location">
    <subcellularLocation>
        <location evidence="1">Cytoplasm</location>
        <location evidence="1">Cytoskeleton</location>
        <location evidence="1">Cilium basal body</location>
    </subcellularLocation>
    <subcellularLocation>
        <location evidence="2">Cytoplasm</location>
        <location evidence="2">Cytoskeleton</location>
        <location evidence="2">Microtubule organizing center</location>
        <location evidence="2">Centrosome</location>
        <location evidence="2">Centriolar satellite</location>
    </subcellularLocation>
</comment>
<feature type="region of interest" description="Disordered" evidence="13">
    <location>
        <begin position="1164"/>
        <end position="1202"/>
    </location>
</feature>
<dbReference type="PROSITE" id="PS50086">
    <property type="entry name" value="TBC_RABGAP"/>
    <property type="match status" value="1"/>
</dbReference>
<evidence type="ECO:0000256" key="13">
    <source>
        <dbReference type="SAM" id="MobiDB-lite"/>
    </source>
</evidence>
<dbReference type="InterPro" id="IPR036322">
    <property type="entry name" value="WD40_repeat_dom_sf"/>
</dbReference>
<evidence type="ECO:0000256" key="2">
    <source>
        <dbReference type="ARBA" id="ARBA00004607"/>
    </source>
</evidence>
<dbReference type="InterPro" id="IPR051570">
    <property type="entry name" value="TBC1_cilium_biogenesis"/>
</dbReference>
<gene>
    <name evidence="15" type="ORF">THRCLA_01053</name>
</gene>
<keyword evidence="4" id="KW-0963">Cytoplasm</keyword>
<comment type="function">
    <text evidence="11">Molecular adapter which is involved in cilium biogenesis. Part of a functional complex including OFD1 a centriolar protein involved in cilium assembly. Could regulate the cAMP-dependent phosphorylation of OFD1, and its subsequent ubiquitination by PJA2 which ultimately leads to its proteasomal degradation.</text>
</comment>
<evidence type="ECO:0000256" key="8">
    <source>
        <dbReference type="ARBA" id="ARBA00023054"/>
    </source>
</evidence>
<keyword evidence="8 12" id="KW-0175">Coiled coil</keyword>
<dbReference type="SUPFAM" id="SSF47923">
    <property type="entry name" value="Ypt/Rab-GAP domain of gyp1p"/>
    <property type="match status" value="1"/>
</dbReference>
<dbReference type="EMBL" id="JNBS01000292">
    <property type="protein sequence ID" value="OQS06911.1"/>
    <property type="molecule type" value="Genomic_DNA"/>
</dbReference>
<dbReference type="PANTHER" id="PTHR19853">
    <property type="entry name" value="WD REPEAT CONTAINING PROTEIN 3 WDR3"/>
    <property type="match status" value="1"/>
</dbReference>
<dbReference type="AlphaFoldDB" id="A0A1W0A9R1"/>
<evidence type="ECO:0000256" key="12">
    <source>
        <dbReference type="SAM" id="Coils"/>
    </source>
</evidence>
<dbReference type="Pfam" id="PF00400">
    <property type="entry name" value="WD40"/>
    <property type="match status" value="1"/>
</dbReference>
<keyword evidence="16" id="KW-1185">Reference proteome</keyword>
<dbReference type="Pfam" id="PF00566">
    <property type="entry name" value="RabGAP-TBC"/>
    <property type="match status" value="1"/>
</dbReference>
<evidence type="ECO:0000256" key="10">
    <source>
        <dbReference type="ARBA" id="ARBA00023273"/>
    </source>
</evidence>
<evidence type="ECO:0000259" key="14">
    <source>
        <dbReference type="PROSITE" id="PS50086"/>
    </source>
</evidence>
<keyword evidence="5" id="KW-0853">WD repeat</keyword>
<dbReference type="PANTHER" id="PTHR19853:SF1">
    <property type="entry name" value="TBC1 DOMAIN FAMILY MEMBER 31"/>
    <property type="match status" value="1"/>
</dbReference>
<name>A0A1W0A9R1_9STRA</name>
<dbReference type="InterPro" id="IPR015943">
    <property type="entry name" value="WD40/YVTN_repeat-like_dom_sf"/>
</dbReference>
<feature type="coiled-coil region" evidence="12">
    <location>
        <begin position="706"/>
        <end position="766"/>
    </location>
</feature>
<evidence type="ECO:0000256" key="4">
    <source>
        <dbReference type="ARBA" id="ARBA00022490"/>
    </source>
</evidence>
<reference evidence="15 16" key="1">
    <citation type="journal article" date="2014" name="Genome Biol. Evol.">
        <title>The secreted proteins of Achlya hypogyna and Thraustotheca clavata identify the ancestral oomycete secretome and reveal gene acquisitions by horizontal gene transfer.</title>
        <authorList>
            <person name="Misner I."/>
            <person name="Blouin N."/>
            <person name="Leonard G."/>
            <person name="Richards T.A."/>
            <person name="Lane C.E."/>
        </authorList>
    </citation>
    <scope>NUCLEOTIDE SEQUENCE [LARGE SCALE GENOMIC DNA]</scope>
    <source>
        <strain evidence="15 16">ATCC 34112</strain>
    </source>
</reference>
<evidence type="ECO:0000256" key="7">
    <source>
        <dbReference type="ARBA" id="ARBA00022794"/>
    </source>
</evidence>
<dbReference type="OrthoDB" id="5578278at2759"/>
<keyword evidence="9" id="KW-0206">Cytoskeleton</keyword>
<feature type="compositionally biased region" description="Polar residues" evidence="13">
    <location>
        <begin position="941"/>
        <end position="955"/>
    </location>
</feature>
<evidence type="ECO:0000313" key="16">
    <source>
        <dbReference type="Proteomes" id="UP000243217"/>
    </source>
</evidence>
<proteinExistence type="predicted"/>
<dbReference type="InterPro" id="IPR035969">
    <property type="entry name" value="Rab-GAP_TBC_sf"/>
</dbReference>
<organism evidence="15 16">
    <name type="scientific">Thraustotheca clavata</name>
    <dbReference type="NCBI Taxonomy" id="74557"/>
    <lineage>
        <taxon>Eukaryota</taxon>
        <taxon>Sar</taxon>
        <taxon>Stramenopiles</taxon>
        <taxon>Oomycota</taxon>
        <taxon>Saprolegniomycetes</taxon>
        <taxon>Saprolegniales</taxon>
        <taxon>Achlyaceae</taxon>
        <taxon>Thraustotheca</taxon>
    </lineage>
</organism>
<dbReference type="PROSITE" id="PS51257">
    <property type="entry name" value="PROKAR_LIPOPROTEIN"/>
    <property type="match status" value="1"/>
</dbReference>
<feature type="domain" description="Rab-GAP TBC" evidence="14">
    <location>
        <begin position="436"/>
        <end position="611"/>
    </location>
</feature>
<evidence type="ECO:0000256" key="1">
    <source>
        <dbReference type="ARBA" id="ARBA00004120"/>
    </source>
</evidence>